<name>A0A518GDW4_9BACT</name>
<dbReference type="KEGG" id="ahel:Q31a_51740"/>
<reference evidence="1 2" key="1">
    <citation type="submission" date="2019-02" db="EMBL/GenBank/DDBJ databases">
        <title>Deep-cultivation of Planctomycetes and their phenomic and genomic characterization uncovers novel biology.</title>
        <authorList>
            <person name="Wiegand S."/>
            <person name="Jogler M."/>
            <person name="Boedeker C."/>
            <person name="Pinto D."/>
            <person name="Vollmers J."/>
            <person name="Rivas-Marin E."/>
            <person name="Kohn T."/>
            <person name="Peeters S.H."/>
            <person name="Heuer A."/>
            <person name="Rast P."/>
            <person name="Oberbeckmann S."/>
            <person name="Bunk B."/>
            <person name="Jeske O."/>
            <person name="Meyerdierks A."/>
            <person name="Storesund J.E."/>
            <person name="Kallscheuer N."/>
            <person name="Luecker S."/>
            <person name="Lage O.M."/>
            <person name="Pohl T."/>
            <person name="Merkel B.J."/>
            <person name="Hornburger P."/>
            <person name="Mueller R.-W."/>
            <person name="Bruemmer F."/>
            <person name="Labrenz M."/>
            <person name="Spormann A.M."/>
            <person name="Op den Camp H."/>
            <person name="Overmann J."/>
            <person name="Amann R."/>
            <person name="Jetten M.S.M."/>
            <person name="Mascher T."/>
            <person name="Medema M.H."/>
            <person name="Devos D.P."/>
            <person name="Kaster A.-K."/>
            <person name="Ovreas L."/>
            <person name="Rohde M."/>
            <person name="Galperin M.Y."/>
            <person name="Jogler C."/>
        </authorList>
    </citation>
    <scope>NUCLEOTIDE SEQUENCE [LARGE SCALE GENOMIC DNA]</scope>
    <source>
        <strain evidence="1 2">Q31a</strain>
    </source>
</reference>
<accession>A0A518GDW4</accession>
<evidence type="ECO:0000313" key="1">
    <source>
        <dbReference type="EMBL" id="QDV26795.1"/>
    </source>
</evidence>
<gene>
    <name evidence="1" type="ORF">Q31a_51740</name>
</gene>
<organism evidence="1 2">
    <name type="scientific">Aureliella helgolandensis</name>
    <dbReference type="NCBI Taxonomy" id="2527968"/>
    <lineage>
        <taxon>Bacteria</taxon>
        <taxon>Pseudomonadati</taxon>
        <taxon>Planctomycetota</taxon>
        <taxon>Planctomycetia</taxon>
        <taxon>Pirellulales</taxon>
        <taxon>Pirellulaceae</taxon>
        <taxon>Aureliella</taxon>
    </lineage>
</organism>
<keyword evidence="2" id="KW-1185">Reference proteome</keyword>
<dbReference type="EMBL" id="CP036298">
    <property type="protein sequence ID" value="QDV26795.1"/>
    <property type="molecule type" value="Genomic_DNA"/>
</dbReference>
<dbReference type="Proteomes" id="UP000318017">
    <property type="component" value="Chromosome"/>
</dbReference>
<proteinExistence type="predicted"/>
<dbReference type="AlphaFoldDB" id="A0A518GDW4"/>
<evidence type="ECO:0000313" key="2">
    <source>
        <dbReference type="Proteomes" id="UP000318017"/>
    </source>
</evidence>
<protein>
    <submittedName>
        <fullName evidence="1">Uncharacterized protein</fullName>
    </submittedName>
</protein>
<sequence length="59" mass="6511">MQRIVGRLEQNTRNAGLPLDRCPIGTNFLGKLYAVVNSRGSPCIGRGPTTQCDHRASWQ</sequence>